<evidence type="ECO:0000259" key="1">
    <source>
        <dbReference type="Pfam" id="PF13601"/>
    </source>
</evidence>
<feature type="domain" description="Winged helix DNA-binding" evidence="1">
    <location>
        <begin position="14"/>
        <end position="94"/>
    </location>
</feature>
<gene>
    <name evidence="2" type="ORF">MOPEL_084_00080</name>
</gene>
<evidence type="ECO:0000313" key="3">
    <source>
        <dbReference type="Proteomes" id="UP000004367"/>
    </source>
</evidence>
<dbReference type="RefSeq" id="WP_009482772.1">
    <property type="nucleotide sequence ID" value="NZ_BAFE01000062.1"/>
</dbReference>
<evidence type="ECO:0000313" key="2">
    <source>
        <dbReference type="EMBL" id="GAB48874.1"/>
    </source>
</evidence>
<organism evidence="2 3">
    <name type="scientific">Mobilicoccus pelagius NBRC 104925</name>
    <dbReference type="NCBI Taxonomy" id="1089455"/>
    <lineage>
        <taxon>Bacteria</taxon>
        <taxon>Bacillati</taxon>
        <taxon>Actinomycetota</taxon>
        <taxon>Actinomycetes</taxon>
        <taxon>Micrococcales</taxon>
        <taxon>Dermatophilaceae</taxon>
        <taxon>Mobilicoccus</taxon>
    </lineage>
</organism>
<dbReference type="InterPro" id="IPR036390">
    <property type="entry name" value="WH_DNA-bd_sf"/>
</dbReference>
<dbReference type="PANTHER" id="PTHR37318:SF1">
    <property type="entry name" value="BSL7504 PROTEIN"/>
    <property type="match status" value="1"/>
</dbReference>
<dbReference type="InterPro" id="IPR036388">
    <property type="entry name" value="WH-like_DNA-bd_sf"/>
</dbReference>
<dbReference type="EMBL" id="BAFE01000062">
    <property type="protein sequence ID" value="GAB48874.1"/>
    <property type="molecule type" value="Genomic_DNA"/>
</dbReference>
<reference evidence="2 3" key="1">
    <citation type="submission" date="2012-02" db="EMBL/GenBank/DDBJ databases">
        <title>Whole genome shotgun sequence of Mobilicoccus pelagius NBRC 104925.</title>
        <authorList>
            <person name="Yoshida Y."/>
            <person name="Hosoyama A."/>
            <person name="Tsuchikane K."/>
            <person name="Katsumata H."/>
            <person name="Yamazaki S."/>
            <person name="Fujita N."/>
        </authorList>
    </citation>
    <scope>NUCLEOTIDE SEQUENCE [LARGE SCALE GENOMIC DNA]</scope>
    <source>
        <strain evidence="2 3">NBRC 104925</strain>
    </source>
</reference>
<accession>H5UT16</accession>
<dbReference type="AlphaFoldDB" id="H5UT16"/>
<dbReference type="Gene3D" id="1.10.10.10">
    <property type="entry name" value="Winged helix-like DNA-binding domain superfamily/Winged helix DNA-binding domain"/>
    <property type="match status" value="1"/>
</dbReference>
<dbReference type="STRING" id="1089455.MOPEL_084_00080"/>
<dbReference type="SUPFAM" id="SSF46785">
    <property type="entry name" value="Winged helix' DNA-binding domain"/>
    <property type="match status" value="1"/>
</dbReference>
<dbReference type="InterPro" id="IPR027395">
    <property type="entry name" value="WH_DNA-bd_dom"/>
</dbReference>
<proteinExistence type="predicted"/>
<dbReference type="eggNOG" id="COG1846">
    <property type="taxonomic scope" value="Bacteria"/>
</dbReference>
<sequence>MTAPAFDETIHAPLRLKACVQLSTVQQMAFSALRDDLRVADSVLSKHLKTLAEAGYVTLDRPTGQGGRPRTWVSLTKEGRRALAGHLAALEEMVTATRAAPPVT</sequence>
<name>H5UT16_9MICO</name>
<dbReference type="OrthoDB" id="4952043at2"/>
<protein>
    <recommendedName>
        <fullName evidence="1">Winged helix DNA-binding domain-containing protein</fullName>
    </recommendedName>
</protein>
<keyword evidence="3" id="KW-1185">Reference proteome</keyword>
<comment type="caution">
    <text evidence="2">The sequence shown here is derived from an EMBL/GenBank/DDBJ whole genome shotgun (WGS) entry which is preliminary data.</text>
</comment>
<dbReference type="Proteomes" id="UP000004367">
    <property type="component" value="Unassembled WGS sequence"/>
</dbReference>
<dbReference type="Pfam" id="PF13601">
    <property type="entry name" value="HTH_34"/>
    <property type="match status" value="1"/>
</dbReference>
<dbReference type="PANTHER" id="PTHR37318">
    <property type="entry name" value="BSL7504 PROTEIN"/>
    <property type="match status" value="1"/>
</dbReference>